<organism evidence="2 3">
    <name type="scientific">Bradyrhizobium lablabi</name>
    <dbReference type="NCBI Taxonomy" id="722472"/>
    <lineage>
        <taxon>Bacteria</taxon>
        <taxon>Pseudomonadati</taxon>
        <taxon>Pseudomonadota</taxon>
        <taxon>Alphaproteobacteria</taxon>
        <taxon>Hyphomicrobiales</taxon>
        <taxon>Nitrobacteraceae</taxon>
        <taxon>Bradyrhizobium</taxon>
    </lineage>
</organism>
<evidence type="ECO:0000313" key="3">
    <source>
        <dbReference type="Proteomes" id="UP000051660"/>
    </source>
</evidence>
<reference evidence="2 3" key="1">
    <citation type="submission" date="2014-03" db="EMBL/GenBank/DDBJ databases">
        <title>Bradyrhizobium valentinum sp. nov., isolated from effective nodules of Lupinus mariae-josephae, a lupine endemic of basic-lime soils in Eastern Spain.</title>
        <authorList>
            <person name="Duran D."/>
            <person name="Rey L."/>
            <person name="Navarro A."/>
            <person name="Busquets A."/>
            <person name="Imperial J."/>
            <person name="Ruiz-Argueso T."/>
        </authorList>
    </citation>
    <scope>NUCLEOTIDE SEQUENCE [LARGE SCALE GENOMIC DNA]</scope>
    <source>
        <strain evidence="2 3">CCBAU 23086</strain>
    </source>
</reference>
<dbReference type="AlphaFoldDB" id="A0A0R3MNR6"/>
<evidence type="ECO:0000313" key="2">
    <source>
        <dbReference type="EMBL" id="KRR21404.1"/>
    </source>
</evidence>
<gene>
    <name evidence="2" type="ORF">CQ14_07080</name>
</gene>
<feature type="transmembrane region" description="Helical" evidence="1">
    <location>
        <begin position="6"/>
        <end position="29"/>
    </location>
</feature>
<dbReference type="EMBL" id="LLYB01000081">
    <property type="protein sequence ID" value="KRR21404.1"/>
    <property type="molecule type" value="Genomic_DNA"/>
</dbReference>
<proteinExistence type="predicted"/>
<sequence length="167" mass="19459">MNVRRGLWRAWIFVTVLWLIGTAGLAYLVMPDQIARKYQYVYNMRKDVGDPNKVDWSKDFYALMRSPSKEQLSATFDLLEYQYVTSWNEDVQKGTMIAADFPDRSRLYLSAQLTKEDQNYVSKAFWDQRWERYAKEAVPFVAGAILPPLVLLLLGSSLVWVGRGFRT</sequence>
<name>A0A0R3MNR6_9BRAD</name>
<keyword evidence="1" id="KW-0812">Transmembrane</keyword>
<keyword evidence="1" id="KW-0472">Membrane</keyword>
<accession>A0A0R3MNR6</accession>
<protein>
    <submittedName>
        <fullName evidence="2">Uncharacterized protein</fullName>
    </submittedName>
</protein>
<feature type="transmembrane region" description="Helical" evidence="1">
    <location>
        <begin position="137"/>
        <end position="161"/>
    </location>
</feature>
<evidence type="ECO:0000256" key="1">
    <source>
        <dbReference type="SAM" id="Phobius"/>
    </source>
</evidence>
<dbReference type="Proteomes" id="UP000051660">
    <property type="component" value="Unassembled WGS sequence"/>
</dbReference>
<comment type="caution">
    <text evidence="2">The sequence shown here is derived from an EMBL/GenBank/DDBJ whole genome shotgun (WGS) entry which is preliminary data.</text>
</comment>
<keyword evidence="1" id="KW-1133">Transmembrane helix</keyword>